<evidence type="ECO:0000313" key="3">
    <source>
        <dbReference type="Proteomes" id="UP001604336"/>
    </source>
</evidence>
<dbReference type="InterPro" id="IPR000916">
    <property type="entry name" value="Bet_v_I/MLP"/>
</dbReference>
<dbReference type="SMART" id="SM01037">
    <property type="entry name" value="Bet_v_1"/>
    <property type="match status" value="1"/>
</dbReference>
<protein>
    <submittedName>
        <fullName evidence="2">MLP-like protein</fullName>
    </submittedName>
</protein>
<name>A0ABD1U1I1_9LAMI</name>
<reference evidence="3" key="1">
    <citation type="submission" date="2024-07" db="EMBL/GenBank/DDBJ databases">
        <title>Two chromosome-level genome assemblies of Korean endemic species Abeliophyllum distichum and Forsythia ovata (Oleaceae).</title>
        <authorList>
            <person name="Jang H."/>
        </authorList>
    </citation>
    <scope>NUCLEOTIDE SEQUENCE [LARGE SCALE GENOMIC DNA]</scope>
</reference>
<accession>A0ABD1U1I1</accession>
<dbReference type="InterPro" id="IPR051761">
    <property type="entry name" value="MLP-like_ligand-binding"/>
</dbReference>
<feature type="domain" description="Bet v I/Major latex protein" evidence="1">
    <location>
        <begin position="2"/>
        <end position="151"/>
    </location>
</feature>
<gene>
    <name evidence="2" type="ORF">Adt_15097</name>
</gene>
<proteinExistence type="predicted"/>
<sequence>MGLTGKLVSQIGIKMDGDVFHEIFRERPNDISGMCPGIVHGVDLHGGKWGTVGSVIYWKFTHDEKEMVAKEIIEAIDKEKRSVTFKVIEGDLMKLYKTFKFIVNVDTNGNDNLVTWTFEYERKNENVPDPNTLMNTCLIVTKHIENYHLAQPN</sequence>
<evidence type="ECO:0000313" key="2">
    <source>
        <dbReference type="EMBL" id="KAL2518850.1"/>
    </source>
</evidence>
<dbReference type="AlphaFoldDB" id="A0ABD1U1I1"/>
<dbReference type="PANTHER" id="PTHR31907">
    <property type="entry name" value="MLP-LIKE PROTEIN 423"/>
    <property type="match status" value="1"/>
</dbReference>
<organism evidence="2 3">
    <name type="scientific">Abeliophyllum distichum</name>
    <dbReference type="NCBI Taxonomy" id="126358"/>
    <lineage>
        <taxon>Eukaryota</taxon>
        <taxon>Viridiplantae</taxon>
        <taxon>Streptophyta</taxon>
        <taxon>Embryophyta</taxon>
        <taxon>Tracheophyta</taxon>
        <taxon>Spermatophyta</taxon>
        <taxon>Magnoliopsida</taxon>
        <taxon>eudicotyledons</taxon>
        <taxon>Gunneridae</taxon>
        <taxon>Pentapetalae</taxon>
        <taxon>asterids</taxon>
        <taxon>lamiids</taxon>
        <taxon>Lamiales</taxon>
        <taxon>Oleaceae</taxon>
        <taxon>Forsythieae</taxon>
        <taxon>Abeliophyllum</taxon>
    </lineage>
</organism>
<dbReference type="Proteomes" id="UP001604336">
    <property type="component" value="Unassembled WGS sequence"/>
</dbReference>
<dbReference type="InterPro" id="IPR023393">
    <property type="entry name" value="START-like_dom_sf"/>
</dbReference>
<keyword evidence="3" id="KW-1185">Reference proteome</keyword>
<dbReference type="CDD" id="cd07816">
    <property type="entry name" value="Bet_v1-like"/>
    <property type="match status" value="1"/>
</dbReference>
<dbReference type="EMBL" id="JBFOLK010000004">
    <property type="protein sequence ID" value="KAL2518850.1"/>
    <property type="molecule type" value="Genomic_DNA"/>
</dbReference>
<evidence type="ECO:0000259" key="1">
    <source>
        <dbReference type="SMART" id="SM01037"/>
    </source>
</evidence>
<dbReference type="SUPFAM" id="SSF55961">
    <property type="entry name" value="Bet v1-like"/>
    <property type="match status" value="1"/>
</dbReference>
<dbReference type="Pfam" id="PF00407">
    <property type="entry name" value="Bet_v_1"/>
    <property type="match status" value="1"/>
</dbReference>
<comment type="caution">
    <text evidence="2">The sequence shown here is derived from an EMBL/GenBank/DDBJ whole genome shotgun (WGS) entry which is preliminary data.</text>
</comment>
<dbReference type="Gene3D" id="3.30.530.20">
    <property type="match status" value="1"/>
</dbReference>